<dbReference type="Gene3D" id="3.40.50.2300">
    <property type="match status" value="1"/>
</dbReference>
<evidence type="ECO:0000313" key="1">
    <source>
        <dbReference type="EMBL" id="HEC56663.1"/>
    </source>
</evidence>
<dbReference type="EMBL" id="DRIE01000033">
    <property type="protein sequence ID" value="HEC56663.1"/>
    <property type="molecule type" value="Genomic_DNA"/>
</dbReference>
<organism evidence="2 3">
    <name type="scientific">Candidatus Syntropharchaeum butanivorans</name>
    <dbReference type="NCBI Taxonomy" id="1839936"/>
    <lineage>
        <taxon>Archaea</taxon>
        <taxon>Methanobacteriati</taxon>
        <taxon>Methanobacteriota</taxon>
        <taxon>Stenosarchaea group</taxon>
        <taxon>Methanomicrobia</taxon>
        <taxon>Methanosarcinales</taxon>
        <taxon>ANME-2 cluster</taxon>
        <taxon>Candidatus Syntropharchaeum</taxon>
    </lineage>
</organism>
<dbReference type="InterPro" id="IPR009183">
    <property type="entry name" value="UCP004962"/>
</dbReference>
<proteinExistence type="predicted"/>
<accession>A0A1F2P5I0</accession>
<name>A0A1F2P5I0_9EURY</name>
<keyword evidence="3" id="KW-1185">Reference proteome</keyword>
<dbReference type="EMBL" id="LYOR01000002">
    <property type="protein sequence ID" value="OFV66438.1"/>
    <property type="molecule type" value="Genomic_DNA"/>
</dbReference>
<dbReference type="Proteomes" id="UP000885936">
    <property type="component" value="Unassembled WGS sequence"/>
</dbReference>
<sequence>MGYKGIGGILTAFRDLVDEFGEGTKIVFVGSVGVCTPLAELLAYAVRNKGFEMIYIPNADVKHARRMKLVEGIGYRVTDDRADPMNPDVILILGGLAMPKYPTTAEDVLKMIKEIGTDAMVLGLSFMGSFEKMGWRKVIPFDHVIDGVIDPVTVE</sequence>
<dbReference type="STRING" id="1839936.SBU_000405"/>
<reference evidence="1" key="2">
    <citation type="journal article" date="2020" name="mSystems">
        <title>Genome- and Community-Level Interaction Insights into Carbon Utilization and Element Cycling Functions of Hydrothermarchaeota in Hydrothermal Sediment.</title>
        <authorList>
            <person name="Zhou Z."/>
            <person name="Liu Y."/>
            <person name="Xu W."/>
            <person name="Pan J."/>
            <person name="Luo Z.H."/>
            <person name="Li M."/>
        </authorList>
    </citation>
    <scope>NUCLEOTIDE SEQUENCE [LARGE SCALE GENOMIC DNA]</scope>
    <source>
        <strain evidence="1">HyVt-386</strain>
    </source>
</reference>
<reference evidence="2 3" key="1">
    <citation type="submission" date="2016-05" db="EMBL/GenBank/DDBJ databases">
        <title>Microbial consortia oxidize butane by reversing methanogenesis.</title>
        <authorList>
            <person name="Laso-Perez R."/>
            <person name="Richter M."/>
            <person name="Wegener G."/>
            <person name="Musat F."/>
        </authorList>
    </citation>
    <scope>NUCLEOTIDE SEQUENCE [LARGE SCALE GENOMIC DNA]</scope>
    <source>
        <strain evidence="2">BOX1</strain>
    </source>
</reference>
<dbReference type="AlphaFoldDB" id="A0A1F2P5I0"/>
<dbReference type="PIRSF" id="PIRSF004962">
    <property type="entry name" value="UCP004962"/>
    <property type="match status" value="1"/>
</dbReference>
<dbReference type="Pfam" id="PF09897">
    <property type="entry name" value="DUF2124"/>
    <property type="match status" value="1"/>
</dbReference>
<evidence type="ECO:0000313" key="2">
    <source>
        <dbReference type="EMBL" id="OFV66438.1"/>
    </source>
</evidence>
<gene>
    <name evidence="1" type="ORF">ENI32_02075</name>
    <name evidence="2" type="ORF">SBU_000405</name>
</gene>
<dbReference type="Proteomes" id="UP000185779">
    <property type="component" value="Unassembled WGS sequence"/>
</dbReference>
<comment type="caution">
    <text evidence="2">The sequence shown here is derived from an EMBL/GenBank/DDBJ whole genome shotgun (WGS) entry which is preliminary data.</text>
</comment>
<protein>
    <submittedName>
        <fullName evidence="1">DUF2124 domain-containing protein</fullName>
    </submittedName>
</protein>
<evidence type="ECO:0000313" key="3">
    <source>
        <dbReference type="Proteomes" id="UP000185779"/>
    </source>
</evidence>